<dbReference type="InterPro" id="IPR011202">
    <property type="entry name" value="UCP014677"/>
</dbReference>
<dbReference type="AlphaFoldDB" id="A0A2B5I5H6"/>
<reference evidence="1 2" key="1">
    <citation type="submission" date="2017-09" db="EMBL/GenBank/DDBJ databases">
        <title>Large-scale bioinformatics analysis of Bacillus genomes uncovers conserved roles of natural products in bacterial physiology.</title>
        <authorList>
            <consortium name="Agbiome Team Llc"/>
            <person name="Bleich R.M."/>
            <person name="Grubbs K.J."/>
            <person name="Santa Maria K.C."/>
            <person name="Allen S.E."/>
            <person name="Farag S."/>
            <person name="Shank E.A."/>
            <person name="Bowers A."/>
        </authorList>
    </citation>
    <scope>NUCLEOTIDE SEQUENCE [LARGE SCALE GENOMIC DNA]</scope>
    <source>
        <strain evidence="1 2">AFS080080</strain>
    </source>
</reference>
<dbReference type="EMBL" id="NVGE01000072">
    <property type="protein sequence ID" value="PFZ20091.1"/>
    <property type="molecule type" value="Genomic_DNA"/>
</dbReference>
<dbReference type="Proteomes" id="UP000223311">
    <property type="component" value="Unassembled WGS sequence"/>
</dbReference>
<comment type="caution">
    <text evidence="1">The sequence shown here is derived from an EMBL/GenBank/DDBJ whole genome shotgun (WGS) entry which is preliminary data.</text>
</comment>
<evidence type="ECO:0000313" key="2">
    <source>
        <dbReference type="Proteomes" id="UP000223311"/>
    </source>
</evidence>
<name>A0A2B5I5H6_9BACI</name>
<protein>
    <recommendedName>
        <fullName evidence="3">SIR2-like domain-containing protein</fullName>
    </recommendedName>
</protein>
<accession>A0A2B5I5H6</accession>
<proteinExistence type="predicted"/>
<organism evidence="1 2">
    <name type="scientific">Bacillus wiedmannii</name>
    <dbReference type="NCBI Taxonomy" id="1890302"/>
    <lineage>
        <taxon>Bacteria</taxon>
        <taxon>Bacillati</taxon>
        <taxon>Bacillota</taxon>
        <taxon>Bacilli</taxon>
        <taxon>Bacillales</taxon>
        <taxon>Bacillaceae</taxon>
        <taxon>Bacillus</taxon>
        <taxon>Bacillus cereus group</taxon>
    </lineage>
</organism>
<gene>
    <name evidence="1" type="ORF">COL66_28685</name>
</gene>
<dbReference type="Pfam" id="PF13289">
    <property type="entry name" value="SIR2_2"/>
    <property type="match status" value="1"/>
</dbReference>
<dbReference type="RefSeq" id="WP_098577701.1">
    <property type="nucleotide sequence ID" value="NZ_NVGE01000072.1"/>
</dbReference>
<dbReference type="PIRSF" id="PIRSF014677">
    <property type="entry name" value="UCP014677"/>
    <property type="match status" value="1"/>
</dbReference>
<evidence type="ECO:0000313" key="1">
    <source>
        <dbReference type="EMBL" id="PFZ20091.1"/>
    </source>
</evidence>
<evidence type="ECO:0008006" key="3">
    <source>
        <dbReference type="Google" id="ProtNLM"/>
    </source>
</evidence>
<sequence length="556" mass="64808">MSVLNIEEQLSNHLKKFTTAPFLFIGSGFSKRYLNTEDWEGLIRKFCELVPKGFAYYRSKADSKWDVAAQMLAEDFHEVWWSNELYTESRNEYEELATNKYSPLKIEISKYLKSQKYQYGIDPKNDNELDELKEVVIDGIITTNWDTLIEDIFHEEEMQTYIGQKELLFSNNLEVNEIYKIHGCSTDPNSLVLTEKDYEEFNARNAYLAAKLLTIFIEHPVIFIGYSLSDENITKILESITSCLDGTNIDKLKDRLIFVGRAGGETESFQESSMTVNGITLPITRIKTDHFEKVYKPLGRIKRKFSTRKLRQMKSEMYELIKHNDPKGKIHVVEFDGDGYGNNNDVEFVVGFGIDHFAQQVHGFIDDKDFAKPSELRHSSKGYKTYSRKDLLSEIVADEDKFAYDYDELLKDTLPEKLKSDHILPVNRFVKFSSLGDYEDLDYKIKKKRNLKYRDFLNSAQKKEMGELAFDWQFNSVEQVYEGYKTLEEKLYYIAVLGAKKINLESLRQILISHIDMVDEKGQLGANLRRLFRIYDYLAFGKQTNKKINSQAIESK</sequence>